<evidence type="ECO:0000256" key="1">
    <source>
        <dbReference type="SAM" id="MobiDB-lite"/>
    </source>
</evidence>
<evidence type="ECO:0000313" key="3">
    <source>
        <dbReference type="EMBL" id="MCU4718630.1"/>
    </source>
</evidence>
<dbReference type="Proteomes" id="UP001208186">
    <property type="component" value="Unassembled WGS sequence"/>
</dbReference>
<dbReference type="Pfam" id="PF08031">
    <property type="entry name" value="BBE"/>
    <property type="match status" value="1"/>
</dbReference>
<evidence type="ECO:0000313" key="4">
    <source>
        <dbReference type="Proteomes" id="UP001208186"/>
    </source>
</evidence>
<organism evidence="3 4">
    <name type="scientific">Halapricum hydrolyticum</name>
    <dbReference type="NCBI Taxonomy" id="2979991"/>
    <lineage>
        <taxon>Archaea</taxon>
        <taxon>Methanobacteriati</taxon>
        <taxon>Methanobacteriota</taxon>
        <taxon>Stenosarchaea group</taxon>
        <taxon>Halobacteria</taxon>
        <taxon>Halobacteriales</taxon>
        <taxon>Haloarculaceae</taxon>
        <taxon>Halapricum</taxon>
    </lineage>
</organism>
<name>A0ABT2Q631_9EURY</name>
<feature type="domain" description="Berberine/berberine-like" evidence="2">
    <location>
        <begin position="27"/>
        <end position="53"/>
    </location>
</feature>
<reference evidence="4" key="1">
    <citation type="submission" date="2023-07" db="EMBL/GenBank/DDBJ databases">
        <title>Enrichment on poylsaccharides allowed isolation of novel metabolic and taxonomic groups of Haloarchaea.</title>
        <authorList>
            <person name="Sorokin D.Y."/>
            <person name="Elcheninov A.G."/>
            <person name="Khizhniak T.V."/>
            <person name="Kolganova T.V."/>
            <person name="Kublanov I.V."/>
        </authorList>
    </citation>
    <scope>NUCLEOTIDE SEQUENCE [LARGE SCALE GENOMIC DNA]</scope>
    <source>
        <strain evidence="4">HArc-curdl5-1</strain>
    </source>
</reference>
<comment type="caution">
    <text evidence="3">The sequence shown here is derived from an EMBL/GenBank/DDBJ whole genome shotgun (WGS) entry which is preliminary data.</text>
</comment>
<proteinExistence type="predicted"/>
<feature type="region of interest" description="Disordered" evidence="1">
    <location>
        <begin position="1"/>
        <end position="31"/>
    </location>
</feature>
<accession>A0ABT2Q631</accession>
<evidence type="ECO:0000259" key="2">
    <source>
        <dbReference type="Pfam" id="PF08031"/>
    </source>
</evidence>
<sequence length="56" mass="6121">MDRYSAGGEAVSGFEEPLRSSLVRPGGESSDRLVGVKSEWAPENLFRLNHNVESAE</sequence>
<protein>
    <submittedName>
        <fullName evidence="3">BBE domain-containing protein</fullName>
    </submittedName>
</protein>
<gene>
    <name evidence="3" type="ORF">OB916_11215</name>
</gene>
<keyword evidence="4" id="KW-1185">Reference proteome</keyword>
<dbReference type="InterPro" id="IPR012951">
    <property type="entry name" value="BBE"/>
</dbReference>
<dbReference type="RefSeq" id="WP_315909384.1">
    <property type="nucleotide sequence ID" value="NZ_JAOPKC010000013.1"/>
</dbReference>
<dbReference type="EMBL" id="JAOPKC010000013">
    <property type="protein sequence ID" value="MCU4718630.1"/>
    <property type="molecule type" value="Genomic_DNA"/>
</dbReference>